<proteinExistence type="predicted"/>
<accession>A0A395SFT3</accession>
<name>A0A395SFT3_9HYPO</name>
<evidence type="ECO:0000313" key="3">
    <source>
        <dbReference type="Proteomes" id="UP000266234"/>
    </source>
</evidence>
<dbReference type="Pfam" id="PF06985">
    <property type="entry name" value="HET"/>
    <property type="match status" value="1"/>
</dbReference>
<dbReference type="PANTHER" id="PTHR24148">
    <property type="entry name" value="ANKYRIN REPEAT DOMAIN-CONTAINING PROTEIN 39 HOMOLOG-RELATED"/>
    <property type="match status" value="1"/>
</dbReference>
<keyword evidence="3" id="KW-1185">Reference proteome</keyword>
<dbReference type="InterPro" id="IPR010730">
    <property type="entry name" value="HET"/>
</dbReference>
<dbReference type="PANTHER" id="PTHR24148:SF64">
    <property type="entry name" value="HETEROKARYON INCOMPATIBILITY DOMAIN-CONTAINING PROTEIN"/>
    <property type="match status" value="1"/>
</dbReference>
<sequence>MHEPFIDRGIFGDIADSTIFRIIQPKLVKPPDNDNETIYRPITREKEIRLLVLEPGVPGDELKCRLIHAELSWKTRYEALSYHWGDGTLTRPLNCSGHTEVIYINLHDALSDLRLPDRERVLWTDRLCINQSDDKEKTSQMKLMGDIYSQASGVLIYLGKMDRSVEGAVEAIRRADLQWGSLDSKNPLMTFYLLWCLFTKDEINWTPVINLLRRPWFQRTWVFQEVVLAKRGQVILGKQSVPWPVFERAVENMTILKKDFKDIPAYESLDTIISGIDLMSSARSVRHPGWKVFSPYWWLYRQPQDSLKLLDLIVDSRSLLVTRSEDKIFGMLGVTSQDIRSHYLRRDSSFSPGDVFRNFVLWDIVENNSLRALGISSDKGGSQYSSPSWVPDFERLDPQRSLTGTKNQVAFKASANLPKEVWTSDNDTVLHVKGKMVGTLHTIGKESPATPDTYAGENAHVLNFEPMSHLGINKRMIEEAKDIWLAATERLVHSRDQFIIAGVKKGTLANVKQNGRMSWAPFLRTLICDRTQEGNEASRDFILDNVASFVRQSLEVGVVPEYLLQRDRSKGIEGLEAFTRMTKSRRFAATDIGLVGYVPMRAKKGDLVCILYGSEVPFVIRKKGQGKYSLVGECYMHGIMKGEALGVGATTHEEEVFAFT</sequence>
<reference evidence="2 3" key="1">
    <citation type="journal article" date="2018" name="PLoS Pathog.">
        <title>Evolution of structural diversity of trichothecenes, a family of toxins produced by plant pathogenic and entomopathogenic fungi.</title>
        <authorList>
            <person name="Proctor R.H."/>
            <person name="McCormick S.P."/>
            <person name="Kim H.S."/>
            <person name="Cardoza R.E."/>
            <person name="Stanley A.M."/>
            <person name="Lindo L."/>
            <person name="Kelly A."/>
            <person name="Brown D.W."/>
            <person name="Lee T."/>
            <person name="Vaughan M.M."/>
            <person name="Alexander N.J."/>
            <person name="Busman M."/>
            <person name="Gutierrez S."/>
        </authorList>
    </citation>
    <scope>NUCLEOTIDE SEQUENCE [LARGE SCALE GENOMIC DNA]</scope>
    <source>
        <strain evidence="2 3">NRRL 20695</strain>
    </source>
</reference>
<feature type="domain" description="Heterokaryon incompatibility" evidence="1">
    <location>
        <begin position="77"/>
        <end position="225"/>
    </location>
</feature>
<comment type="caution">
    <text evidence="2">The sequence shown here is derived from an EMBL/GenBank/DDBJ whole genome shotgun (WGS) entry which is preliminary data.</text>
</comment>
<dbReference type="Proteomes" id="UP000266234">
    <property type="component" value="Unassembled WGS sequence"/>
</dbReference>
<dbReference type="EMBL" id="PXOG01000162">
    <property type="protein sequence ID" value="RGP71260.1"/>
    <property type="molecule type" value="Genomic_DNA"/>
</dbReference>
<dbReference type="InterPro" id="IPR052895">
    <property type="entry name" value="HetReg/Transcr_Mod"/>
</dbReference>
<dbReference type="Pfam" id="PF26639">
    <property type="entry name" value="Het-6_barrel"/>
    <property type="match status" value="1"/>
</dbReference>
<evidence type="ECO:0000313" key="2">
    <source>
        <dbReference type="EMBL" id="RGP71260.1"/>
    </source>
</evidence>
<dbReference type="OrthoDB" id="3553147at2759"/>
<evidence type="ECO:0000259" key="1">
    <source>
        <dbReference type="Pfam" id="PF06985"/>
    </source>
</evidence>
<dbReference type="AlphaFoldDB" id="A0A395SFT3"/>
<protein>
    <submittedName>
        <fullName evidence="2">Heterokaryon incompatibility protein</fullName>
    </submittedName>
</protein>
<organism evidence="2 3">
    <name type="scientific">Fusarium longipes</name>
    <dbReference type="NCBI Taxonomy" id="694270"/>
    <lineage>
        <taxon>Eukaryota</taxon>
        <taxon>Fungi</taxon>
        <taxon>Dikarya</taxon>
        <taxon>Ascomycota</taxon>
        <taxon>Pezizomycotina</taxon>
        <taxon>Sordariomycetes</taxon>
        <taxon>Hypocreomycetidae</taxon>
        <taxon>Hypocreales</taxon>
        <taxon>Nectriaceae</taxon>
        <taxon>Fusarium</taxon>
    </lineage>
</organism>
<gene>
    <name evidence="2" type="ORF">FLONG3_7210</name>
</gene>